<dbReference type="PROSITE" id="PS00395">
    <property type="entry name" value="ALANINE_RACEMASE"/>
    <property type="match status" value="1"/>
</dbReference>
<dbReference type="InterPro" id="IPR029066">
    <property type="entry name" value="PLP-binding_barrel"/>
</dbReference>
<comment type="caution">
    <text evidence="9">The sequence shown here is derived from an EMBL/GenBank/DDBJ whole genome shotgun (WGS) entry which is preliminary data.</text>
</comment>
<gene>
    <name evidence="9" type="primary">alr</name>
    <name evidence="9" type="ORF">MWN33_03405</name>
</gene>
<dbReference type="Pfam" id="PF01168">
    <property type="entry name" value="Ala_racemase_N"/>
    <property type="match status" value="1"/>
</dbReference>
<comment type="function">
    <text evidence="7">Catalyzes the interconversion of L-alanine and D-alanine. May also act on other amino acids.</text>
</comment>
<dbReference type="RefSeq" id="WP_247198775.1">
    <property type="nucleotide sequence ID" value="NZ_JALKCG010000001.1"/>
</dbReference>
<dbReference type="PRINTS" id="PR00992">
    <property type="entry name" value="ALARACEMASE"/>
</dbReference>
<dbReference type="HAMAP" id="MF_01201">
    <property type="entry name" value="Ala_racemase"/>
    <property type="match status" value="1"/>
</dbReference>
<reference evidence="10" key="1">
    <citation type="submission" date="2023-07" db="EMBL/GenBank/DDBJ databases">
        <title>Ancylobacter moscoviensis sp. nov., facultatively methylotrophic bacteria from activated sludge and the reclassification of Starkeya novella (Starkey 1934) Kelly et al. 2000 as Ancylobacter novellus comb. nov., Starkeya koreensis Im et al. 2006 as Ancylobacter koreensis comb.nov., Angulomicrobium tetraedrale Vasil'eva et al. 1986 as Ancylobacter tetraedralis comb. nov., Angulomicrobium amanitiforme Fritz et al. 2004 as Ancylobacter amanitiformis comb. nov. and Methylorhabdus multivorans Doronina et al. 1996 as Ancylobacter multivorans comb. nov. and emended description of the genus Ancylobacter.</title>
        <authorList>
            <person name="Doronina N."/>
            <person name="Chemodurova A."/>
            <person name="Grouzdev D."/>
            <person name="Koziaeva V."/>
            <person name="Shi W."/>
            <person name="Wu L."/>
            <person name="Kaparullina E."/>
        </authorList>
    </citation>
    <scope>NUCLEOTIDE SEQUENCE [LARGE SCALE GENOMIC DNA]</scope>
    <source>
        <strain evidence="10">Jip08</strain>
    </source>
</reference>
<feature type="active site" description="Proton acceptor; specific for D-alanine" evidence="7">
    <location>
        <position position="47"/>
    </location>
</feature>
<dbReference type="EMBL" id="JALKCG010000001">
    <property type="protein sequence ID" value="MCK0207075.1"/>
    <property type="molecule type" value="Genomic_DNA"/>
</dbReference>
<evidence type="ECO:0000256" key="3">
    <source>
        <dbReference type="ARBA" id="ARBA00007880"/>
    </source>
</evidence>
<comment type="cofactor">
    <cofactor evidence="2 7">
        <name>pyridoxal 5'-phosphate</name>
        <dbReference type="ChEBI" id="CHEBI:597326"/>
    </cofactor>
</comment>
<dbReference type="Proteomes" id="UP001202867">
    <property type="component" value="Unassembled WGS sequence"/>
</dbReference>
<dbReference type="InterPro" id="IPR000821">
    <property type="entry name" value="Ala_racemase"/>
</dbReference>
<evidence type="ECO:0000313" key="10">
    <source>
        <dbReference type="Proteomes" id="UP001202867"/>
    </source>
</evidence>
<feature type="active site" description="Proton acceptor; specific for L-alanine" evidence="7">
    <location>
        <position position="268"/>
    </location>
</feature>
<dbReference type="Pfam" id="PF00842">
    <property type="entry name" value="Ala_racemase_C"/>
    <property type="match status" value="1"/>
</dbReference>
<dbReference type="NCBIfam" id="TIGR00492">
    <property type="entry name" value="alr"/>
    <property type="match status" value="1"/>
</dbReference>
<protein>
    <recommendedName>
        <fullName evidence="4 7">Alanine racemase</fullName>
        <ecNumber evidence="4 7">5.1.1.1</ecNumber>
    </recommendedName>
</protein>
<name>A0ABT0DIG7_9HYPH</name>
<evidence type="ECO:0000256" key="7">
    <source>
        <dbReference type="HAMAP-Rule" id="MF_01201"/>
    </source>
</evidence>
<dbReference type="SUPFAM" id="SSF51419">
    <property type="entry name" value="PLP-binding barrel"/>
    <property type="match status" value="1"/>
</dbReference>
<organism evidence="9 10">
    <name type="scientific">Ancylobacter koreensis</name>
    <dbReference type="NCBI Taxonomy" id="266121"/>
    <lineage>
        <taxon>Bacteria</taxon>
        <taxon>Pseudomonadati</taxon>
        <taxon>Pseudomonadota</taxon>
        <taxon>Alphaproteobacteria</taxon>
        <taxon>Hyphomicrobiales</taxon>
        <taxon>Xanthobacteraceae</taxon>
        <taxon>Ancylobacter</taxon>
    </lineage>
</organism>
<evidence type="ECO:0000256" key="6">
    <source>
        <dbReference type="ARBA" id="ARBA00023235"/>
    </source>
</evidence>
<evidence type="ECO:0000256" key="5">
    <source>
        <dbReference type="ARBA" id="ARBA00022898"/>
    </source>
</evidence>
<evidence type="ECO:0000256" key="2">
    <source>
        <dbReference type="ARBA" id="ARBA00001933"/>
    </source>
</evidence>
<dbReference type="SUPFAM" id="SSF50621">
    <property type="entry name" value="Alanine racemase C-terminal domain-like"/>
    <property type="match status" value="1"/>
</dbReference>
<keyword evidence="10" id="KW-1185">Reference proteome</keyword>
<dbReference type="InterPro" id="IPR020622">
    <property type="entry name" value="Ala_racemase_pyridoxalP-BS"/>
</dbReference>
<dbReference type="CDD" id="cd00430">
    <property type="entry name" value="PLPDE_III_AR"/>
    <property type="match status" value="1"/>
</dbReference>
<dbReference type="SMART" id="SM01005">
    <property type="entry name" value="Ala_racemase_C"/>
    <property type="match status" value="1"/>
</dbReference>
<accession>A0ABT0DIG7</accession>
<comment type="similarity">
    <text evidence="3 7">Belongs to the alanine racemase family.</text>
</comment>
<dbReference type="PANTHER" id="PTHR30511:SF0">
    <property type="entry name" value="ALANINE RACEMASE, CATABOLIC-RELATED"/>
    <property type="match status" value="1"/>
</dbReference>
<feature type="binding site" evidence="7">
    <location>
        <position position="146"/>
    </location>
    <ligand>
        <name>substrate</name>
    </ligand>
</feature>
<dbReference type="InterPro" id="IPR011079">
    <property type="entry name" value="Ala_racemase_C"/>
</dbReference>
<evidence type="ECO:0000259" key="8">
    <source>
        <dbReference type="SMART" id="SM01005"/>
    </source>
</evidence>
<evidence type="ECO:0000256" key="4">
    <source>
        <dbReference type="ARBA" id="ARBA00013089"/>
    </source>
</evidence>
<feature type="modified residue" description="N6-(pyridoxal phosphate)lysine" evidence="7">
    <location>
        <position position="47"/>
    </location>
</feature>
<feature type="domain" description="Alanine racemase C-terminal" evidence="8">
    <location>
        <begin position="247"/>
        <end position="373"/>
    </location>
</feature>
<keyword evidence="5 7" id="KW-0663">Pyridoxal phosphate</keyword>
<proteinExistence type="inferred from homology"/>
<evidence type="ECO:0000313" key="9">
    <source>
        <dbReference type="EMBL" id="MCK0207075.1"/>
    </source>
</evidence>
<dbReference type="EC" id="5.1.1.1" evidence="4 7"/>
<dbReference type="InterPro" id="IPR009006">
    <property type="entry name" value="Ala_racemase/Decarboxylase_C"/>
</dbReference>
<sequence length="373" mass="38437">MFGEISEQRVAGDIAPGLLTIDLKALAANYRALAARVAPARVAGVVKADAYGLGAARVAPALEAAGCRDFFVAQLSEALILKPLLNAGSRLYVLGGLLPGAEPACAQAGIIPVLNSLEQVAAWSRLARARGVELPALLQFDTGMSRFGLSPEDAALLTAELARLSGVRLLHVMSHLACADEPGCGQNADQLAAMARFAEGFPGVPLSFANSGGIFLGPAYHGALVRPGIALYGGAPTPGVANPMLPVVRLDVRVVQIRTVPAGARVGYGGTHVTAGERRLATIAAGYADGLPRALGDRGAAYHGTTRLPIAGRVSMDSLTLDITALPPGTLKPGSPVELIGPHQTLEALAADAGTIAYEILTGLGTRYHRVYR</sequence>
<comment type="pathway">
    <text evidence="7">Amino-acid biosynthesis; D-alanine biosynthesis; D-alanine from L-alanine: step 1/1.</text>
</comment>
<comment type="catalytic activity">
    <reaction evidence="1 7">
        <text>L-alanine = D-alanine</text>
        <dbReference type="Rhea" id="RHEA:20249"/>
        <dbReference type="ChEBI" id="CHEBI:57416"/>
        <dbReference type="ChEBI" id="CHEBI:57972"/>
        <dbReference type="EC" id="5.1.1.1"/>
    </reaction>
</comment>
<feature type="binding site" evidence="7">
    <location>
        <position position="316"/>
    </location>
    <ligand>
        <name>substrate</name>
    </ligand>
</feature>
<dbReference type="Gene3D" id="3.20.20.10">
    <property type="entry name" value="Alanine racemase"/>
    <property type="match status" value="1"/>
</dbReference>
<dbReference type="InterPro" id="IPR001608">
    <property type="entry name" value="Ala_racemase_N"/>
</dbReference>
<keyword evidence="6 7" id="KW-0413">Isomerase</keyword>
<dbReference type="GO" id="GO:0008784">
    <property type="term" value="F:alanine racemase activity"/>
    <property type="evidence" value="ECO:0007669"/>
    <property type="project" value="UniProtKB-EC"/>
</dbReference>
<dbReference type="Gene3D" id="2.40.37.10">
    <property type="entry name" value="Lyase, Ornithine Decarboxylase, Chain A, domain 1"/>
    <property type="match status" value="1"/>
</dbReference>
<evidence type="ECO:0000256" key="1">
    <source>
        <dbReference type="ARBA" id="ARBA00000316"/>
    </source>
</evidence>
<dbReference type="PANTHER" id="PTHR30511">
    <property type="entry name" value="ALANINE RACEMASE"/>
    <property type="match status" value="1"/>
</dbReference>